<accession>A0A822ZUN0</accession>
<evidence type="ECO:0008006" key="3">
    <source>
        <dbReference type="Google" id="ProtNLM"/>
    </source>
</evidence>
<organism evidence="1 2">
    <name type="scientific">Nelumbo nucifera</name>
    <name type="common">Sacred lotus</name>
    <dbReference type="NCBI Taxonomy" id="4432"/>
    <lineage>
        <taxon>Eukaryota</taxon>
        <taxon>Viridiplantae</taxon>
        <taxon>Streptophyta</taxon>
        <taxon>Embryophyta</taxon>
        <taxon>Tracheophyta</taxon>
        <taxon>Spermatophyta</taxon>
        <taxon>Magnoliopsida</taxon>
        <taxon>Proteales</taxon>
        <taxon>Nelumbonaceae</taxon>
        <taxon>Nelumbo</taxon>
    </lineage>
</organism>
<comment type="caution">
    <text evidence="1">The sequence shown here is derived from an EMBL/GenBank/DDBJ whole genome shotgun (WGS) entry which is preliminary data.</text>
</comment>
<dbReference type="AlphaFoldDB" id="A0A822ZUN0"/>
<name>A0A822ZUN0_NELNU</name>
<keyword evidence="2" id="KW-1185">Reference proteome</keyword>
<proteinExistence type="predicted"/>
<protein>
    <recommendedName>
        <fullName evidence="3">DUF4283 domain-containing protein</fullName>
    </recommendedName>
</protein>
<gene>
    <name evidence="1" type="ORF">HUJ06_018187</name>
</gene>
<sequence>MNNAILDFTTNMFRENFLSSFEKDQVVDHGPWIFDDDLVVLHNGEADKCPSDYVYDHADLGIQIWGLPVEYLNAKRIASKLGKPYKPSRKWSKYACAQVSIDITEAHA</sequence>
<evidence type="ECO:0000313" key="2">
    <source>
        <dbReference type="Proteomes" id="UP000607653"/>
    </source>
</evidence>
<dbReference type="EMBL" id="DUZY01000008">
    <property type="protein sequence ID" value="DAD48250.1"/>
    <property type="molecule type" value="Genomic_DNA"/>
</dbReference>
<dbReference type="Proteomes" id="UP000607653">
    <property type="component" value="Unassembled WGS sequence"/>
</dbReference>
<evidence type="ECO:0000313" key="1">
    <source>
        <dbReference type="EMBL" id="DAD48250.1"/>
    </source>
</evidence>
<reference evidence="1 2" key="1">
    <citation type="journal article" date="2020" name="Mol. Biol. Evol.">
        <title>Distinct Expression and Methylation Patterns for Genes with Different Fates following a Single Whole-Genome Duplication in Flowering Plants.</title>
        <authorList>
            <person name="Shi T."/>
            <person name="Rahmani R.S."/>
            <person name="Gugger P.F."/>
            <person name="Wang M."/>
            <person name="Li H."/>
            <person name="Zhang Y."/>
            <person name="Li Z."/>
            <person name="Wang Q."/>
            <person name="Van de Peer Y."/>
            <person name="Marchal K."/>
            <person name="Chen J."/>
        </authorList>
    </citation>
    <scope>NUCLEOTIDE SEQUENCE [LARGE SCALE GENOMIC DNA]</scope>
    <source>
        <tissue evidence="1">Leaf</tissue>
    </source>
</reference>